<comment type="caution">
    <text evidence="2">The sequence shown here is derived from an EMBL/GenBank/DDBJ whole genome shotgun (WGS) entry which is preliminary data.</text>
</comment>
<feature type="transmembrane region" description="Helical" evidence="1">
    <location>
        <begin position="63"/>
        <end position="82"/>
    </location>
</feature>
<evidence type="ECO:0000313" key="2">
    <source>
        <dbReference type="EMBL" id="MFC3124984.1"/>
    </source>
</evidence>
<feature type="transmembrane region" description="Helical" evidence="1">
    <location>
        <begin position="29"/>
        <end position="54"/>
    </location>
</feature>
<feature type="transmembrane region" description="Helical" evidence="1">
    <location>
        <begin position="110"/>
        <end position="130"/>
    </location>
</feature>
<proteinExistence type="predicted"/>
<dbReference type="EMBL" id="JBHRTN010000008">
    <property type="protein sequence ID" value="MFC3124984.1"/>
    <property type="molecule type" value="Genomic_DNA"/>
</dbReference>
<keyword evidence="1" id="KW-1133">Transmembrane helix</keyword>
<dbReference type="RefSeq" id="WP_379595406.1">
    <property type="nucleotide sequence ID" value="NZ_JBHRTN010000008.1"/>
</dbReference>
<gene>
    <name evidence="2" type="ORF">ACFOD4_07925</name>
</gene>
<evidence type="ECO:0008006" key="4">
    <source>
        <dbReference type="Google" id="ProtNLM"/>
    </source>
</evidence>
<keyword evidence="1" id="KW-0472">Membrane</keyword>
<evidence type="ECO:0000313" key="3">
    <source>
        <dbReference type="Proteomes" id="UP001595593"/>
    </source>
</evidence>
<keyword evidence="3" id="KW-1185">Reference proteome</keyword>
<evidence type="ECO:0000256" key="1">
    <source>
        <dbReference type="SAM" id="Phobius"/>
    </source>
</evidence>
<reference evidence="3" key="1">
    <citation type="journal article" date="2019" name="Int. J. Syst. Evol. Microbiol.">
        <title>The Global Catalogue of Microorganisms (GCM) 10K type strain sequencing project: providing services to taxonomists for standard genome sequencing and annotation.</title>
        <authorList>
            <consortium name="The Broad Institute Genomics Platform"/>
            <consortium name="The Broad Institute Genome Sequencing Center for Infectious Disease"/>
            <person name="Wu L."/>
            <person name="Ma J."/>
        </authorList>
    </citation>
    <scope>NUCLEOTIDE SEQUENCE [LARGE SCALE GENOMIC DNA]</scope>
    <source>
        <strain evidence="3">KCTC 52094</strain>
    </source>
</reference>
<dbReference type="Proteomes" id="UP001595593">
    <property type="component" value="Unassembled WGS sequence"/>
</dbReference>
<name>A0ABV7FX73_9PROT</name>
<sequence length="134" mass="14554">MRAFRLAAASLEAERVLLGLRARRTALRVAFGVIAAIFVCATLAMAHLLAWIWLADWAPLHRALLLFGVDLGLALILGLLAMRDTPGPQEIEARVLRDTAFTQARSSLSVLPILGAAISSPLMGTALALFRRRR</sequence>
<protein>
    <recommendedName>
        <fullName evidence="4">Phage holin family protein</fullName>
    </recommendedName>
</protein>
<organism evidence="2 3">
    <name type="scientific">Teichococcus globiformis</name>
    <dbReference type="NCBI Taxonomy" id="2307229"/>
    <lineage>
        <taxon>Bacteria</taxon>
        <taxon>Pseudomonadati</taxon>
        <taxon>Pseudomonadota</taxon>
        <taxon>Alphaproteobacteria</taxon>
        <taxon>Acetobacterales</taxon>
        <taxon>Roseomonadaceae</taxon>
        <taxon>Roseomonas</taxon>
    </lineage>
</organism>
<keyword evidence="1" id="KW-0812">Transmembrane</keyword>
<accession>A0ABV7FX73</accession>